<dbReference type="InterPro" id="IPR007387">
    <property type="entry name" value="TRAP_DctQ"/>
</dbReference>
<name>A0A0F9E261_9ZZZZ</name>
<evidence type="ECO:0000256" key="4">
    <source>
        <dbReference type="ARBA" id="ARBA00022519"/>
    </source>
</evidence>
<feature type="transmembrane region" description="Helical" evidence="8">
    <location>
        <begin position="130"/>
        <end position="147"/>
    </location>
</feature>
<dbReference type="EMBL" id="LAZR01026644">
    <property type="protein sequence ID" value="KKL68084.1"/>
    <property type="molecule type" value="Genomic_DNA"/>
</dbReference>
<accession>A0A0F9E261</accession>
<keyword evidence="6 8" id="KW-1133">Transmembrane helix</keyword>
<dbReference type="PANTHER" id="PTHR35011:SF4">
    <property type="entry name" value="SLL1102 PROTEIN"/>
    <property type="match status" value="1"/>
</dbReference>
<organism evidence="10">
    <name type="scientific">marine sediment metagenome</name>
    <dbReference type="NCBI Taxonomy" id="412755"/>
    <lineage>
        <taxon>unclassified sequences</taxon>
        <taxon>metagenomes</taxon>
        <taxon>ecological metagenomes</taxon>
    </lineage>
</organism>
<feature type="transmembrane region" description="Helical" evidence="8">
    <location>
        <begin position="46"/>
        <end position="67"/>
    </location>
</feature>
<dbReference type="PANTHER" id="PTHR35011">
    <property type="entry name" value="2,3-DIKETO-L-GULONATE TRAP TRANSPORTER SMALL PERMEASE PROTEIN YIAM"/>
    <property type="match status" value="1"/>
</dbReference>
<evidence type="ECO:0000256" key="1">
    <source>
        <dbReference type="ARBA" id="ARBA00004429"/>
    </source>
</evidence>
<comment type="caution">
    <text evidence="10">The sequence shown here is derived from an EMBL/GenBank/DDBJ whole genome shotgun (WGS) entry which is preliminary data.</text>
</comment>
<keyword evidence="2" id="KW-0813">Transport</keyword>
<evidence type="ECO:0000256" key="2">
    <source>
        <dbReference type="ARBA" id="ARBA00022448"/>
    </source>
</evidence>
<keyword evidence="7 8" id="KW-0472">Membrane</keyword>
<keyword evidence="3" id="KW-1003">Cell membrane</keyword>
<evidence type="ECO:0000256" key="7">
    <source>
        <dbReference type="ARBA" id="ARBA00023136"/>
    </source>
</evidence>
<reference evidence="10" key="1">
    <citation type="journal article" date="2015" name="Nature">
        <title>Complex archaea that bridge the gap between prokaryotes and eukaryotes.</title>
        <authorList>
            <person name="Spang A."/>
            <person name="Saw J.H."/>
            <person name="Jorgensen S.L."/>
            <person name="Zaremba-Niedzwiedzka K."/>
            <person name="Martijn J."/>
            <person name="Lind A.E."/>
            <person name="van Eijk R."/>
            <person name="Schleper C."/>
            <person name="Guy L."/>
            <person name="Ettema T.J."/>
        </authorList>
    </citation>
    <scope>NUCLEOTIDE SEQUENCE</scope>
</reference>
<dbReference type="InterPro" id="IPR055348">
    <property type="entry name" value="DctQ"/>
</dbReference>
<keyword evidence="5 8" id="KW-0812">Transmembrane</keyword>
<dbReference type="Pfam" id="PF04290">
    <property type="entry name" value="DctQ"/>
    <property type="match status" value="1"/>
</dbReference>
<comment type="subcellular location">
    <subcellularLocation>
        <location evidence="1">Cell inner membrane</location>
        <topology evidence="1">Multi-pass membrane protein</topology>
    </subcellularLocation>
</comment>
<gene>
    <name evidence="10" type="ORF">LCGC14_2128530</name>
</gene>
<evidence type="ECO:0000313" key="10">
    <source>
        <dbReference type="EMBL" id="KKL68084.1"/>
    </source>
</evidence>
<sequence>MIKLLAIIDAISIWTGKASSWLILIVVVFVIYEILMRYLFHLPTLWVSESMVFGCGVSYVLGSAWALQDNRHVKIDLIYGRLTPRQRATIDSITFPFFVLYLGVFFWASANYAWRSILVRETAGSAWDPPIYPIKMALVVGVALLLLQGMAKFVRDLHLAIKGRKL</sequence>
<evidence type="ECO:0000256" key="5">
    <source>
        <dbReference type="ARBA" id="ARBA00022692"/>
    </source>
</evidence>
<evidence type="ECO:0000256" key="8">
    <source>
        <dbReference type="SAM" id="Phobius"/>
    </source>
</evidence>
<evidence type="ECO:0000256" key="6">
    <source>
        <dbReference type="ARBA" id="ARBA00022989"/>
    </source>
</evidence>
<protein>
    <recommendedName>
        <fullName evidence="9">Tripartite ATP-independent periplasmic transporters DctQ component domain-containing protein</fullName>
    </recommendedName>
</protein>
<dbReference type="AlphaFoldDB" id="A0A0F9E261"/>
<dbReference type="GO" id="GO:0005886">
    <property type="term" value="C:plasma membrane"/>
    <property type="evidence" value="ECO:0007669"/>
    <property type="project" value="UniProtKB-SubCell"/>
</dbReference>
<evidence type="ECO:0000259" key="9">
    <source>
        <dbReference type="Pfam" id="PF04290"/>
    </source>
</evidence>
<keyword evidence="4" id="KW-0997">Cell inner membrane</keyword>
<feature type="transmembrane region" description="Helical" evidence="8">
    <location>
        <begin position="88"/>
        <end position="110"/>
    </location>
</feature>
<feature type="domain" description="Tripartite ATP-independent periplasmic transporters DctQ component" evidence="9">
    <location>
        <begin position="27"/>
        <end position="157"/>
    </location>
</feature>
<proteinExistence type="predicted"/>
<feature type="transmembrane region" description="Helical" evidence="8">
    <location>
        <begin position="21"/>
        <end position="40"/>
    </location>
</feature>
<evidence type="ECO:0000256" key="3">
    <source>
        <dbReference type="ARBA" id="ARBA00022475"/>
    </source>
</evidence>